<dbReference type="Proteomes" id="UP001232584">
    <property type="component" value="Unassembled WGS sequence"/>
</dbReference>
<keyword evidence="2" id="KW-1185">Reference proteome</keyword>
<accession>A0ABU0N3I6</accession>
<evidence type="ECO:0000313" key="2">
    <source>
        <dbReference type="Proteomes" id="UP001232584"/>
    </source>
</evidence>
<sequence length="49" mass="6095">MHILKYNEIYIKKVANKKEGLIMMEFDVMVYFGYEEEMDYDYLPEYEID</sequence>
<evidence type="ECO:0000313" key="1">
    <source>
        <dbReference type="EMBL" id="MDQ0557728.1"/>
    </source>
</evidence>
<dbReference type="EMBL" id="JAUSWG010000013">
    <property type="protein sequence ID" value="MDQ0557728.1"/>
    <property type="molecule type" value="Genomic_DNA"/>
</dbReference>
<organism evidence="1 2">
    <name type="scientific">Paraclostridium ghonii</name>
    <dbReference type="NCBI Taxonomy" id="29358"/>
    <lineage>
        <taxon>Bacteria</taxon>
        <taxon>Bacillati</taxon>
        <taxon>Bacillota</taxon>
        <taxon>Clostridia</taxon>
        <taxon>Peptostreptococcales</taxon>
        <taxon>Peptostreptococcaceae</taxon>
        <taxon>Paraclostridium</taxon>
    </lineage>
</organism>
<gene>
    <name evidence="1" type="ORF">QOZ92_002863</name>
</gene>
<proteinExistence type="predicted"/>
<name>A0ABU0N3I6_9FIRM</name>
<comment type="caution">
    <text evidence="1">The sequence shown here is derived from an EMBL/GenBank/DDBJ whole genome shotgun (WGS) entry which is preliminary data.</text>
</comment>
<reference evidence="1 2" key="1">
    <citation type="submission" date="2023-07" db="EMBL/GenBank/DDBJ databases">
        <title>Genomic Encyclopedia of Type Strains, Phase IV (KMG-IV): sequencing the most valuable type-strain genomes for metagenomic binning, comparative biology and taxonomic classification.</title>
        <authorList>
            <person name="Goeker M."/>
        </authorList>
    </citation>
    <scope>NUCLEOTIDE SEQUENCE [LARGE SCALE GENOMIC DNA]</scope>
    <source>
        <strain evidence="1 2">DSM 15049</strain>
    </source>
</reference>
<protein>
    <submittedName>
        <fullName evidence="1">Uncharacterized protein</fullName>
    </submittedName>
</protein>